<proteinExistence type="predicted"/>
<comment type="caution">
    <text evidence="1">The sequence shown here is derived from an EMBL/GenBank/DDBJ whole genome shotgun (WGS) entry which is preliminary data.</text>
</comment>
<dbReference type="AlphaFoldDB" id="A0A8J6N8D4"/>
<dbReference type="Proteomes" id="UP000603545">
    <property type="component" value="Unassembled WGS sequence"/>
</dbReference>
<dbReference type="EMBL" id="JACNLL010000069">
    <property type="protein sequence ID" value="MBC8199907.1"/>
    <property type="molecule type" value="Genomic_DNA"/>
</dbReference>
<reference evidence="1 2" key="1">
    <citation type="submission" date="2020-08" db="EMBL/GenBank/DDBJ databases">
        <title>Bridging the membrane lipid divide: bacteria of the FCB group superphylum have the potential to synthesize archaeal ether lipids.</title>
        <authorList>
            <person name="Villanueva L."/>
            <person name="Von Meijenfeldt F.A.B."/>
            <person name="Westbye A.B."/>
            <person name="Yadav S."/>
            <person name="Hopmans E.C."/>
            <person name="Dutilh B.E."/>
            <person name="Sinninghe Damste J.S."/>
        </authorList>
    </citation>
    <scope>NUCLEOTIDE SEQUENCE [LARGE SCALE GENOMIC DNA]</scope>
    <source>
        <strain evidence="1">NIOZ-UU82</strain>
    </source>
</reference>
<protein>
    <submittedName>
        <fullName evidence="1">Uncharacterized protein</fullName>
    </submittedName>
</protein>
<accession>A0A8J6N8D4</accession>
<organism evidence="1 2">
    <name type="scientific">Candidatus Desulfaltia bathyphila</name>
    <dbReference type="NCBI Taxonomy" id="2841697"/>
    <lineage>
        <taxon>Bacteria</taxon>
        <taxon>Pseudomonadati</taxon>
        <taxon>Thermodesulfobacteriota</taxon>
        <taxon>Desulfobacteria</taxon>
        <taxon>Desulfobacterales</taxon>
        <taxon>Desulfobacterales incertae sedis</taxon>
        <taxon>Candidatus Desulfaltia</taxon>
    </lineage>
</organism>
<evidence type="ECO:0000313" key="1">
    <source>
        <dbReference type="EMBL" id="MBC8199907.1"/>
    </source>
</evidence>
<sequence length="65" mass="7297">MQLKEGYLRVNGPEAVSCCGKRSSTVCPKCQIRLKCAMEDPFLGNELNMKMIDLTSLIAKTICWE</sequence>
<gene>
    <name evidence="1" type="ORF">H8E80_07680</name>
</gene>
<name>A0A8J6N8D4_9BACT</name>
<evidence type="ECO:0000313" key="2">
    <source>
        <dbReference type="Proteomes" id="UP000603545"/>
    </source>
</evidence>